<reference evidence="2 3" key="1">
    <citation type="journal article" date="2014" name="PLoS ONE">
        <title>Genome Information of Methylobacterium oryzae, a Plant-Probiotic Methylotroph in the Phyllosphere.</title>
        <authorList>
            <person name="Kwak M.J."/>
            <person name="Jeong H."/>
            <person name="Madhaiyan M."/>
            <person name="Lee Y."/>
            <person name="Sa T.M."/>
            <person name="Oh T.K."/>
            <person name="Kim J.F."/>
        </authorList>
    </citation>
    <scope>NUCLEOTIDE SEQUENCE [LARGE SCALE GENOMIC DNA]</scope>
    <source>
        <strain evidence="2 3">CBMB20</strain>
    </source>
</reference>
<dbReference type="eggNOG" id="ENOG5030ZPR">
    <property type="taxonomic scope" value="Bacteria"/>
</dbReference>
<evidence type="ECO:0000313" key="3">
    <source>
        <dbReference type="Proteomes" id="UP000029492"/>
    </source>
</evidence>
<feature type="signal peptide" evidence="1">
    <location>
        <begin position="1"/>
        <end position="24"/>
    </location>
</feature>
<organism evidence="2 3">
    <name type="scientific">Methylobacterium oryzae CBMB20</name>
    <dbReference type="NCBI Taxonomy" id="693986"/>
    <lineage>
        <taxon>Bacteria</taxon>
        <taxon>Pseudomonadati</taxon>
        <taxon>Pseudomonadota</taxon>
        <taxon>Alphaproteobacteria</taxon>
        <taxon>Hyphomicrobiales</taxon>
        <taxon>Methylobacteriaceae</taxon>
        <taxon>Methylobacterium</taxon>
    </lineage>
</organism>
<protein>
    <submittedName>
        <fullName evidence="2">Protein of unassigned function</fullName>
    </submittedName>
</protein>
<dbReference type="Proteomes" id="UP000029492">
    <property type="component" value="Chromosome"/>
</dbReference>
<dbReference type="AlphaFoldDB" id="A0A089QES7"/>
<dbReference type="EMBL" id="CP003811">
    <property type="protein sequence ID" value="AIQ93104.1"/>
    <property type="molecule type" value="Genomic_DNA"/>
</dbReference>
<proteinExistence type="predicted"/>
<dbReference type="KEGG" id="mor:MOC_5349"/>
<name>A0A089QES7_9HYPH</name>
<dbReference type="RefSeq" id="WP_043355394.1">
    <property type="nucleotide sequence ID" value="NZ_CP003811.1"/>
</dbReference>
<feature type="chain" id="PRO_5001849251" evidence="1">
    <location>
        <begin position="25"/>
        <end position="96"/>
    </location>
</feature>
<evidence type="ECO:0000256" key="1">
    <source>
        <dbReference type="SAM" id="SignalP"/>
    </source>
</evidence>
<keyword evidence="1" id="KW-0732">Signal</keyword>
<gene>
    <name evidence="2" type="ORF">MOC_5349</name>
</gene>
<keyword evidence="3" id="KW-1185">Reference proteome</keyword>
<dbReference type="HOGENOM" id="CLU_164705_0_0_5"/>
<evidence type="ECO:0000313" key="2">
    <source>
        <dbReference type="EMBL" id="AIQ93104.1"/>
    </source>
</evidence>
<accession>A0A089QES7</accession>
<sequence>MWRMTSLAALIVAGLCGVVPSAHARPETLMDLLGNRDSASCPRYQRTPQDRCNIVVHRPGGNPTQDMTGSIGHAKSWQANGGPRCKTICRFTGTQY</sequence>